<organism evidence="2 3">
    <name type="scientific">Aegilops tauschii subsp. strangulata</name>
    <name type="common">Goatgrass</name>
    <dbReference type="NCBI Taxonomy" id="200361"/>
    <lineage>
        <taxon>Eukaryota</taxon>
        <taxon>Viridiplantae</taxon>
        <taxon>Streptophyta</taxon>
        <taxon>Embryophyta</taxon>
        <taxon>Tracheophyta</taxon>
        <taxon>Spermatophyta</taxon>
        <taxon>Magnoliopsida</taxon>
        <taxon>Liliopsida</taxon>
        <taxon>Poales</taxon>
        <taxon>Poaceae</taxon>
        <taxon>BOP clade</taxon>
        <taxon>Pooideae</taxon>
        <taxon>Triticodae</taxon>
        <taxon>Triticeae</taxon>
        <taxon>Triticinae</taxon>
        <taxon>Aegilops</taxon>
    </lineage>
</organism>
<dbReference type="PANTHER" id="PTHR35046">
    <property type="entry name" value="ZINC KNUCKLE (CCHC-TYPE) FAMILY PROTEIN"/>
    <property type="match status" value="1"/>
</dbReference>
<evidence type="ECO:0000259" key="1">
    <source>
        <dbReference type="Pfam" id="PF03732"/>
    </source>
</evidence>
<accession>A0A452Z0C8</accession>
<reference evidence="3" key="1">
    <citation type="journal article" date="2014" name="Science">
        <title>Ancient hybridizations among the ancestral genomes of bread wheat.</title>
        <authorList>
            <consortium name="International Wheat Genome Sequencing Consortium,"/>
            <person name="Marcussen T."/>
            <person name="Sandve S.R."/>
            <person name="Heier L."/>
            <person name="Spannagl M."/>
            <person name="Pfeifer M."/>
            <person name="Jakobsen K.S."/>
            <person name="Wulff B.B."/>
            <person name="Steuernagel B."/>
            <person name="Mayer K.F."/>
            <person name="Olsen O.A."/>
        </authorList>
    </citation>
    <scope>NUCLEOTIDE SEQUENCE [LARGE SCALE GENOMIC DNA]</scope>
    <source>
        <strain evidence="3">cv. AL8/78</strain>
    </source>
</reference>
<evidence type="ECO:0000313" key="2">
    <source>
        <dbReference type="EnsemblPlants" id="AET1Gv20589100.1"/>
    </source>
</evidence>
<dbReference type="EnsemblPlants" id="AET1Gv20589100.1">
    <property type="protein sequence ID" value="AET1Gv20589100.1"/>
    <property type="gene ID" value="AET1Gv20589100"/>
</dbReference>
<reference evidence="2" key="5">
    <citation type="journal article" date="2021" name="G3 (Bethesda)">
        <title>Aegilops tauschii genome assembly Aet v5.0 features greater sequence contiguity and improved annotation.</title>
        <authorList>
            <person name="Wang L."/>
            <person name="Zhu T."/>
            <person name="Rodriguez J.C."/>
            <person name="Deal K.R."/>
            <person name="Dubcovsky J."/>
            <person name="McGuire P.E."/>
            <person name="Lux T."/>
            <person name="Spannagl M."/>
            <person name="Mayer K.F.X."/>
            <person name="Baldrich P."/>
            <person name="Meyers B.C."/>
            <person name="Huo N."/>
            <person name="Gu Y.Q."/>
            <person name="Zhou H."/>
            <person name="Devos K.M."/>
            <person name="Bennetzen J.L."/>
            <person name="Unver T."/>
            <person name="Budak H."/>
            <person name="Gulick P.J."/>
            <person name="Galiba G."/>
            <person name="Kalapos B."/>
            <person name="Nelson D.R."/>
            <person name="Li P."/>
            <person name="You F.M."/>
            <person name="Luo M.C."/>
            <person name="Dvorak J."/>
        </authorList>
    </citation>
    <scope>NUCLEOTIDE SEQUENCE [LARGE SCALE GENOMIC DNA]</scope>
    <source>
        <strain evidence="2">cv. AL8/78</strain>
    </source>
</reference>
<sequence>KSTTSTSYFEFTDDDEIPFFGTHDPEEYLKWECKMDDLKLHQVPSEDQVKCATSTLHDYASTWWLHRPSTSFTMTWPTMKKVMRREFVPSTYMEHRQRQLENTIQGSKSLDEYFKNVKRALRRASVDEPIWMKFYFMMGLNNDISRTIFLEN</sequence>
<reference evidence="2" key="3">
    <citation type="journal article" date="2017" name="Nature">
        <title>Genome sequence of the progenitor of the wheat D genome Aegilops tauschii.</title>
        <authorList>
            <person name="Luo M.C."/>
            <person name="Gu Y.Q."/>
            <person name="Puiu D."/>
            <person name="Wang H."/>
            <person name="Twardziok S.O."/>
            <person name="Deal K.R."/>
            <person name="Huo N."/>
            <person name="Zhu T."/>
            <person name="Wang L."/>
            <person name="Wang Y."/>
            <person name="McGuire P.E."/>
            <person name="Liu S."/>
            <person name="Long H."/>
            <person name="Ramasamy R.K."/>
            <person name="Rodriguez J.C."/>
            <person name="Van S.L."/>
            <person name="Yuan L."/>
            <person name="Wang Z."/>
            <person name="Xia Z."/>
            <person name="Xiao L."/>
            <person name="Anderson O.D."/>
            <person name="Ouyang S."/>
            <person name="Liang Y."/>
            <person name="Zimin A.V."/>
            <person name="Pertea G."/>
            <person name="Qi P."/>
            <person name="Bennetzen J.L."/>
            <person name="Dai X."/>
            <person name="Dawson M.W."/>
            <person name="Muller H.G."/>
            <person name="Kugler K."/>
            <person name="Rivarola-Duarte L."/>
            <person name="Spannagl M."/>
            <person name="Mayer K.F.X."/>
            <person name="Lu F.H."/>
            <person name="Bevan M.W."/>
            <person name="Leroy P."/>
            <person name="Li P."/>
            <person name="You F.M."/>
            <person name="Sun Q."/>
            <person name="Liu Z."/>
            <person name="Lyons E."/>
            <person name="Wicker T."/>
            <person name="Salzberg S.L."/>
            <person name="Devos K.M."/>
            <person name="Dvorak J."/>
        </authorList>
    </citation>
    <scope>NUCLEOTIDE SEQUENCE [LARGE SCALE GENOMIC DNA]</scope>
    <source>
        <strain evidence="2">cv. AL8/78</strain>
    </source>
</reference>
<protein>
    <recommendedName>
        <fullName evidence="1">Retrotransposon gag domain-containing protein</fullName>
    </recommendedName>
</protein>
<dbReference type="Proteomes" id="UP000015105">
    <property type="component" value="Chromosome 1D"/>
</dbReference>
<reference evidence="3" key="2">
    <citation type="journal article" date="2017" name="Nat. Plants">
        <title>The Aegilops tauschii genome reveals multiple impacts of transposons.</title>
        <authorList>
            <person name="Zhao G."/>
            <person name="Zou C."/>
            <person name="Li K."/>
            <person name="Wang K."/>
            <person name="Li T."/>
            <person name="Gao L."/>
            <person name="Zhang X."/>
            <person name="Wang H."/>
            <person name="Yang Z."/>
            <person name="Liu X."/>
            <person name="Jiang W."/>
            <person name="Mao L."/>
            <person name="Kong X."/>
            <person name="Jiao Y."/>
            <person name="Jia J."/>
        </authorList>
    </citation>
    <scope>NUCLEOTIDE SEQUENCE [LARGE SCALE GENOMIC DNA]</scope>
    <source>
        <strain evidence="3">cv. AL8/78</strain>
    </source>
</reference>
<dbReference type="PANTHER" id="PTHR35046:SF9">
    <property type="entry name" value="RNA-DIRECTED DNA POLYMERASE"/>
    <property type="match status" value="1"/>
</dbReference>
<reference evidence="2" key="4">
    <citation type="submission" date="2019-03" db="UniProtKB">
        <authorList>
            <consortium name="EnsemblPlants"/>
        </authorList>
    </citation>
    <scope>IDENTIFICATION</scope>
</reference>
<name>A0A452Z0C8_AEGTS</name>
<dbReference type="InterPro" id="IPR005162">
    <property type="entry name" value="Retrotrans_gag_dom"/>
</dbReference>
<proteinExistence type="predicted"/>
<dbReference type="Pfam" id="PF03732">
    <property type="entry name" value="Retrotrans_gag"/>
    <property type="match status" value="1"/>
</dbReference>
<evidence type="ECO:0000313" key="3">
    <source>
        <dbReference type="Proteomes" id="UP000015105"/>
    </source>
</evidence>
<dbReference type="Gramene" id="AET1Gv20589100.1">
    <property type="protein sequence ID" value="AET1Gv20589100.1"/>
    <property type="gene ID" value="AET1Gv20589100"/>
</dbReference>
<feature type="domain" description="Retrotransposon gag" evidence="1">
    <location>
        <begin position="51"/>
        <end position="141"/>
    </location>
</feature>
<dbReference type="AlphaFoldDB" id="A0A452Z0C8"/>
<keyword evidence="3" id="KW-1185">Reference proteome</keyword>